<gene>
    <name evidence="1" type="ORF">GCM10023231_13730</name>
</gene>
<organism evidence="1 2">
    <name type="scientific">Olivibacter ginsenosidimutans</name>
    <dbReference type="NCBI Taxonomy" id="1176537"/>
    <lineage>
        <taxon>Bacteria</taxon>
        <taxon>Pseudomonadati</taxon>
        <taxon>Bacteroidota</taxon>
        <taxon>Sphingobacteriia</taxon>
        <taxon>Sphingobacteriales</taxon>
        <taxon>Sphingobacteriaceae</taxon>
        <taxon>Olivibacter</taxon>
    </lineage>
</organism>
<keyword evidence="2" id="KW-1185">Reference proteome</keyword>
<comment type="caution">
    <text evidence="1">The sequence shown here is derived from an EMBL/GenBank/DDBJ whole genome shotgun (WGS) entry which is preliminary data.</text>
</comment>
<evidence type="ECO:0000313" key="2">
    <source>
        <dbReference type="Proteomes" id="UP001501411"/>
    </source>
</evidence>
<protein>
    <recommendedName>
        <fullName evidence="3">FAD-binding protein</fullName>
    </recommendedName>
</protein>
<evidence type="ECO:0000313" key="1">
    <source>
        <dbReference type="EMBL" id="GAA4786866.1"/>
    </source>
</evidence>
<dbReference type="RefSeq" id="WP_345231019.1">
    <property type="nucleotide sequence ID" value="NZ_BAABIQ010000007.1"/>
</dbReference>
<dbReference type="InterPro" id="IPR036188">
    <property type="entry name" value="FAD/NAD-bd_sf"/>
</dbReference>
<dbReference type="SUPFAM" id="SSF51905">
    <property type="entry name" value="FAD/NAD(P)-binding domain"/>
    <property type="match status" value="1"/>
</dbReference>
<reference evidence="2" key="1">
    <citation type="journal article" date="2019" name="Int. J. Syst. Evol. Microbiol.">
        <title>The Global Catalogue of Microorganisms (GCM) 10K type strain sequencing project: providing services to taxonomists for standard genome sequencing and annotation.</title>
        <authorList>
            <consortium name="The Broad Institute Genomics Platform"/>
            <consortium name="The Broad Institute Genome Sequencing Center for Infectious Disease"/>
            <person name="Wu L."/>
            <person name="Ma J."/>
        </authorList>
    </citation>
    <scope>NUCLEOTIDE SEQUENCE [LARGE SCALE GENOMIC DNA]</scope>
    <source>
        <strain evidence="2">JCM 18200</strain>
    </source>
</reference>
<dbReference type="EMBL" id="BAABIQ010000007">
    <property type="protein sequence ID" value="GAA4786866.1"/>
    <property type="molecule type" value="Genomic_DNA"/>
</dbReference>
<accession>A0ABP9AWZ7</accession>
<dbReference type="Proteomes" id="UP001501411">
    <property type="component" value="Unassembled WGS sequence"/>
</dbReference>
<sequence>MDLIQYDIVIVDAGRAGVPLVKKLTYAGEKVIIIEKWWFSRTYVNDGYNLLMTLEDERQA</sequence>
<evidence type="ECO:0008006" key="3">
    <source>
        <dbReference type="Google" id="ProtNLM"/>
    </source>
</evidence>
<proteinExistence type="predicted"/>
<name>A0ABP9AWZ7_9SPHI</name>